<evidence type="ECO:0000313" key="6">
    <source>
        <dbReference type="Proteomes" id="UP001310594"/>
    </source>
</evidence>
<dbReference type="SUPFAM" id="SSF56801">
    <property type="entry name" value="Acetyl-CoA synthetase-like"/>
    <property type="match status" value="1"/>
</dbReference>
<dbReference type="PANTHER" id="PTHR45527:SF16">
    <property type="entry name" value="NONRIBOSOMAL PEPTIDE SYNTHASE ATNA-RELATED"/>
    <property type="match status" value="1"/>
</dbReference>
<evidence type="ECO:0000256" key="2">
    <source>
        <dbReference type="ARBA" id="ARBA00022553"/>
    </source>
</evidence>
<dbReference type="PANTHER" id="PTHR45527">
    <property type="entry name" value="NONRIBOSOMAL PEPTIDE SYNTHETASE"/>
    <property type="match status" value="1"/>
</dbReference>
<dbReference type="Pfam" id="PF00501">
    <property type="entry name" value="AMP-binding"/>
    <property type="match status" value="1"/>
</dbReference>
<dbReference type="GO" id="GO:0016874">
    <property type="term" value="F:ligase activity"/>
    <property type="evidence" value="ECO:0007669"/>
    <property type="project" value="UniProtKB-KW"/>
</dbReference>
<name>A0AAN8A2A8_9PEZI</name>
<dbReference type="GO" id="GO:0043041">
    <property type="term" value="P:amino acid activation for nonribosomal peptide biosynthetic process"/>
    <property type="evidence" value="ECO:0007669"/>
    <property type="project" value="TreeGrafter"/>
</dbReference>
<evidence type="ECO:0000256" key="3">
    <source>
        <dbReference type="ARBA" id="ARBA00022598"/>
    </source>
</evidence>
<gene>
    <name evidence="5" type="ORF">LTR97_006793</name>
</gene>
<keyword evidence="1" id="KW-0596">Phosphopantetheine</keyword>
<comment type="caution">
    <text evidence="5">The sequence shown here is derived from an EMBL/GenBank/DDBJ whole genome shotgun (WGS) entry which is preliminary data.</text>
</comment>
<evidence type="ECO:0000256" key="1">
    <source>
        <dbReference type="ARBA" id="ARBA00022450"/>
    </source>
</evidence>
<keyword evidence="2" id="KW-0597">Phosphoprotein</keyword>
<accession>A0AAN8A2A8</accession>
<dbReference type="Proteomes" id="UP001310594">
    <property type="component" value="Unassembled WGS sequence"/>
</dbReference>
<proteinExistence type="predicted"/>
<protein>
    <recommendedName>
        <fullName evidence="4">AMP-dependent synthetase/ligase domain-containing protein</fullName>
    </recommendedName>
</protein>
<dbReference type="Gene3D" id="3.40.50.12780">
    <property type="entry name" value="N-terminal domain of ligase-like"/>
    <property type="match status" value="1"/>
</dbReference>
<dbReference type="InterPro" id="IPR000873">
    <property type="entry name" value="AMP-dep_synth/lig_dom"/>
</dbReference>
<evidence type="ECO:0000259" key="4">
    <source>
        <dbReference type="Pfam" id="PF00501"/>
    </source>
</evidence>
<reference evidence="5" key="1">
    <citation type="submission" date="2023-08" db="EMBL/GenBank/DDBJ databases">
        <title>Black Yeasts Isolated from many extreme environments.</title>
        <authorList>
            <person name="Coleine C."/>
            <person name="Stajich J.E."/>
            <person name="Selbmann L."/>
        </authorList>
    </citation>
    <scope>NUCLEOTIDE SEQUENCE</scope>
    <source>
        <strain evidence="5">CCFEE 5810</strain>
    </source>
</reference>
<dbReference type="GO" id="GO:0044550">
    <property type="term" value="P:secondary metabolite biosynthetic process"/>
    <property type="evidence" value="ECO:0007669"/>
    <property type="project" value="TreeGrafter"/>
</dbReference>
<evidence type="ECO:0000313" key="5">
    <source>
        <dbReference type="EMBL" id="KAK5697835.1"/>
    </source>
</evidence>
<dbReference type="GO" id="GO:0005737">
    <property type="term" value="C:cytoplasm"/>
    <property type="evidence" value="ECO:0007669"/>
    <property type="project" value="TreeGrafter"/>
</dbReference>
<keyword evidence="3" id="KW-0436">Ligase</keyword>
<dbReference type="InterPro" id="IPR042099">
    <property type="entry name" value="ANL_N_sf"/>
</dbReference>
<dbReference type="GO" id="GO:0031177">
    <property type="term" value="F:phosphopantetheine binding"/>
    <property type="evidence" value="ECO:0007669"/>
    <property type="project" value="TreeGrafter"/>
</dbReference>
<dbReference type="AlphaFoldDB" id="A0AAN8A2A8"/>
<dbReference type="EMBL" id="JAVRQU010000010">
    <property type="protein sequence ID" value="KAK5697835.1"/>
    <property type="molecule type" value="Genomic_DNA"/>
</dbReference>
<feature type="domain" description="AMP-dependent synthetase/ligase" evidence="4">
    <location>
        <begin position="218"/>
        <end position="291"/>
    </location>
</feature>
<sequence length="293" mass="32366">MSSWGQLPVTLPFHEDRYRESTQRVIHAAWLLLLSTYTADFQPSCYFYEHDNNGSQSLLCLSTDKALTLADHVNSVWTETVNTEEHHVNRNTMVWHGSVRQAHSWITQNLAESQDACLDSVLVVDGIHNADRAICEPRAPASLHFLFNQSQWGLQGQDATGRIHTLQTILSLMATSPTSVLGAAWILSEFDKRRILGWNQPVPDPPLQMTIPSGFAAGVEASPDAPAIYAWDGEMTYKELDTASSNGALLLESAGRSGPNDIVMFNMRKSKWALVAALAILKSGKAIVPVRLN</sequence>
<organism evidence="5 6">
    <name type="scientific">Elasticomyces elasticus</name>
    <dbReference type="NCBI Taxonomy" id="574655"/>
    <lineage>
        <taxon>Eukaryota</taxon>
        <taxon>Fungi</taxon>
        <taxon>Dikarya</taxon>
        <taxon>Ascomycota</taxon>
        <taxon>Pezizomycotina</taxon>
        <taxon>Dothideomycetes</taxon>
        <taxon>Dothideomycetidae</taxon>
        <taxon>Mycosphaerellales</taxon>
        <taxon>Teratosphaeriaceae</taxon>
        <taxon>Elasticomyces</taxon>
    </lineage>
</organism>